<name>A0A2P2QN05_RHIMU</name>
<reference evidence="1" key="1">
    <citation type="submission" date="2018-02" db="EMBL/GenBank/DDBJ databases">
        <title>Rhizophora mucronata_Transcriptome.</title>
        <authorList>
            <person name="Meera S.P."/>
            <person name="Sreeshan A."/>
            <person name="Augustine A."/>
        </authorList>
    </citation>
    <scope>NUCLEOTIDE SEQUENCE</scope>
    <source>
        <tissue evidence="1">Leaf</tissue>
    </source>
</reference>
<organism evidence="1">
    <name type="scientific">Rhizophora mucronata</name>
    <name type="common">Asiatic mangrove</name>
    <dbReference type="NCBI Taxonomy" id="61149"/>
    <lineage>
        <taxon>Eukaryota</taxon>
        <taxon>Viridiplantae</taxon>
        <taxon>Streptophyta</taxon>
        <taxon>Embryophyta</taxon>
        <taxon>Tracheophyta</taxon>
        <taxon>Spermatophyta</taxon>
        <taxon>Magnoliopsida</taxon>
        <taxon>eudicotyledons</taxon>
        <taxon>Gunneridae</taxon>
        <taxon>Pentapetalae</taxon>
        <taxon>rosids</taxon>
        <taxon>fabids</taxon>
        <taxon>Malpighiales</taxon>
        <taxon>Rhizophoraceae</taxon>
        <taxon>Rhizophora</taxon>
    </lineage>
</organism>
<sequence length="16" mass="2081">MMTMKKHLKIQDYREK</sequence>
<dbReference type="AlphaFoldDB" id="A0A2P2QN05"/>
<dbReference type="EMBL" id="GGEC01087902">
    <property type="protein sequence ID" value="MBX68386.1"/>
    <property type="molecule type" value="Transcribed_RNA"/>
</dbReference>
<protein>
    <submittedName>
        <fullName evidence="1">Uncharacterized protein</fullName>
    </submittedName>
</protein>
<accession>A0A2P2QN05</accession>
<proteinExistence type="predicted"/>
<evidence type="ECO:0000313" key="1">
    <source>
        <dbReference type="EMBL" id="MBX68386.1"/>
    </source>
</evidence>